<dbReference type="EMBL" id="KP745653">
    <property type="protein sequence ID" value="AKI10984.1"/>
    <property type="molecule type" value="Genomic_DNA"/>
</dbReference>
<feature type="compositionally biased region" description="Basic and acidic residues" evidence="1">
    <location>
        <begin position="155"/>
        <end position="169"/>
    </location>
</feature>
<organism evidence="2 3">
    <name type="scientific">Human cytomegalovirus</name>
    <name type="common">HHV-5</name>
    <name type="synonym">Human herpesvirus 5</name>
    <dbReference type="NCBI Taxonomy" id="10359"/>
    <lineage>
        <taxon>Viruses</taxon>
        <taxon>Duplodnaviria</taxon>
        <taxon>Heunggongvirae</taxon>
        <taxon>Peploviricota</taxon>
        <taxon>Herviviricetes</taxon>
        <taxon>Herpesvirales</taxon>
        <taxon>Orthoherpesviridae</taxon>
        <taxon>Betaherpesvirinae</taxon>
        <taxon>Cytomegalovirus</taxon>
        <taxon>Cytomegalovirus humanbeta5</taxon>
    </lineage>
</organism>
<evidence type="ECO:0000313" key="3">
    <source>
        <dbReference type="Proteomes" id="UP000123730"/>
    </source>
</evidence>
<gene>
    <name evidence="2" type="primary">UL84</name>
</gene>
<feature type="compositionally biased region" description="Polar residues" evidence="1">
    <location>
        <begin position="140"/>
        <end position="149"/>
    </location>
</feature>
<protein>
    <submittedName>
        <fullName evidence="2">Protein UL84</fullName>
    </submittedName>
</protein>
<accession>A0A0A7CGG2</accession>
<feature type="region of interest" description="Disordered" evidence="1">
    <location>
        <begin position="134"/>
        <end position="185"/>
    </location>
</feature>
<dbReference type="Proteomes" id="UP000123730">
    <property type="component" value="Segment"/>
</dbReference>
<feature type="compositionally biased region" description="Basic residues" evidence="1">
    <location>
        <begin position="10"/>
        <end position="19"/>
    </location>
</feature>
<organismHost>
    <name type="scientific">Homo sapiens</name>
    <name type="common">Human</name>
    <dbReference type="NCBI Taxonomy" id="9606"/>
</organismHost>
<feature type="compositionally biased region" description="Basic residues" evidence="1">
    <location>
        <begin position="32"/>
        <end position="41"/>
    </location>
</feature>
<dbReference type="Pfam" id="PF06284">
    <property type="entry name" value="Cytomega_UL84"/>
    <property type="match status" value="1"/>
</dbReference>
<feature type="region of interest" description="Disordered" evidence="1">
    <location>
        <begin position="1"/>
        <end position="47"/>
    </location>
</feature>
<name>A0A0A7CGG2_HCMV</name>
<reference evidence="2 3" key="1">
    <citation type="journal article" date="2015" name="J. Virol.">
        <title>High-throughput analysis of human cytomegalovirus genome diversity highlights the widespread occurrence of gene-disrupting mutations and pervasive recombination.</title>
        <authorList>
            <person name="Sijmons S."/>
            <person name="Thys K."/>
            <person name="Mbong Ngwese M."/>
            <person name="Van Damme E."/>
            <person name="Dvorak J."/>
            <person name="Van Loock M."/>
            <person name="Li G."/>
            <person name="Tachezy R."/>
            <person name="Busson L."/>
            <person name="Aerssens J."/>
            <person name="Van Ranst M."/>
            <person name="Maes P."/>
        </authorList>
    </citation>
    <scope>NUCLEOTIDE SEQUENCE [LARGE SCALE GENOMIC DNA]</scope>
    <source>
        <strain evidence="2">BE/22/2011</strain>
    </source>
</reference>
<dbReference type="InterPro" id="IPR010436">
    <property type="entry name" value="Herpes_UL84"/>
</dbReference>
<sequence length="587" mass="65525">MPRVDPNLRNRARRPRARRGGGGGVGSNSSRHSGKCRRQRRALSTPPLTFLATTTTTTMMGVASTDDDSLLLKTPDELDKHSGSPQTILTLTDKHDIRQPRVHRGTYHLIQLHLDLRPEELRDPFQILLSTPLQLGEANGESQTAPATSQEEETTASHEPEKKKEKEEKKEEEDEDDRNDDRERGILCVVSNEDSDVRPAFSLFPARPGCHILRSVIDQQLTRMAIVRLSLNLFALRIITPLLKRLPLRRKAAHHTALHDCLALHLPELTFEPTLDINNVTENAASVADTAESTDADLTPTLTVRVRHALCWHRVEGGISGPRGLTSRISARLSETTAKTLGPSVFGRLELDPNESPPDLTLSSLTLYQDGMLRFNVTCDRTEAPADPVAFRLRLRRETVRRPFFSDAPLPYFVPPRSGAADEGLEVRVPYELTLKNSHTLRIYRRFYGPYLGVFVPHNRQGLKMPVTVWLPRSWLELTVLVSDENGATFPRDALLGRLYFISSKHTLNRGCLSAMTHQVKSTLHSRSTSHSPSQQQLSVLGASIALEDLLPMRLASPETEPQNCKLTENTTEKTSPVTLAMVCGDL</sequence>
<evidence type="ECO:0000313" key="2">
    <source>
        <dbReference type="EMBL" id="AKI10984.1"/>
    </source>
</evidence>
<evidence type="ECO:0000256" key="1">
    <source>
        <dbReference type="SAM" id="MobiDB-lite"/>
    </source>
</evidence>
<proteinExistence type="predicted"/>